<evidence type="ECO:0000256" key="2">
    <source>
        <dbReference type="ARBA" id="ARBA00022448"/>
    </source>
</evidence>
<evidence type="ECO:0000256" key="3">
    <source>
        <dbReference type="ARBA" id="ARBA00022538"/>
    </source>
</evidence>
<keyword evidence="14" id="KW-1185">Reference proteome</keyword>
<evidence type="ECO:0000256" key="4">
    <source>
        <dbReference type="ARBA" id="ARBA00022692"/>
    </source>
</evidence>
<dbReference type="PANTHER" id="PTHR10027">
    <property type="entry name" value="CALCIUM-ACTIVATED POTASSIUM CHANNEL ALPHA CHAIN"/>
    <property type="match status" value="1"/>
</dbReference>
<dbReference type="InterPro" id="IPR047871">
    <property type="entry name" value="K_chnl_Slo-like"/>
</dbReference>
<evidence type="ECO:0000256" key="6">
    <source>
        <dbReference type="ARBA" id="ARBA00022958"/>
    </source>
</evidence>
<evidence type="ECO:0000313" key="14">
    <source>
        <dbReference type="Proteomes" id="UP000272942"/>
    </source>
</evidence>
<dbReference type="EMBL" id="UZAN01045513">
    <property type="protein sequence ID" value="VDP82757.1"/>
    <property type="molecule type" value="Genomic_DNA"/>
</dbReference>
<accession>A0A183AMB2</accession>
<comment type="subcellular location">
    <subcellularLocation>
        <location evidence="1">Membrane</location>
        <topology evidence="1">Multi-pass membrane protein</topology>
    </subcellularLocation>
</comment>
<proteinExistence type="predicted"/>
<protein>
    <submittedName>
        <fullName evidence="15">Ion_trans_2 domain-containing protein</fullName>
    </submittedName>
</protein>
<evidence type="ECO:0000259" key="12">
    <source>
        <dbReference type="Pfam" id="PF07885"/>
    </source>
</evidence>
<reference evidence="13 14" key="2">
    <citation type="submission" date="2018-11" db="EMBL/GenBank/DDBJ databases">
        <authorList>
            <consortium name="Pathogen Informatics"/>
        </authorList>
    </citation>
    <scope>NUCLEOTIDE SEQUENCE [LARGE SCALE GENOMIC DNA]</scope>
    <source>
        <strain evidence="13 14">Egypt</strain>
    </source>
</reference>
<keyword evidence="6" id="KW-0630">Potassium</keyword>
<keyword evidence="10" id="KW-0407">Ion channel</keyword>
<keyword evidence="7 11" id="KW-1133">Transmembrane helix</keyword>
<evidence type="ECO:0000313" key="15">
    <source>
        <dbReference type="WBParaSite" id="ECPE_0000811901-mRNA-1"/>
    </source>
</evidence>
<keyword evidence="3" id="KW-0633">Potassium transport</keyword>
<dbReference type="SUPFAM" id="SSF81324">
    <property type="entry name" value="Voltage-gated potassium channels"/>
    <property type="match status" value="1"/>
</dbReference>
<keyword evidence="8" id="KW-0406">Ion transport</keyword>
<keyword evidence="9 11" id="KW-0472">Membrane</keyword>
<dbReference type="AlphaFoldDB" id="A0A183AMB2"/>
<dbReference type="Proteomes" id="UP000272942">
    <property type="component" value="Unassembled WGS sequence"/>
</dbReference>
<dbReference type="GO" id="GO:0060072">
    <property type="term" value="F:large conductance calcium-activated potassium channel activity"/>
    <property type="evidence" value="ECO:0007669"/>
    <property type="project" value="TreeGrafter"/>
</dbReference>
<evidence type="ECO:0000256" key="8">
    <source>
        <dbReference type="ARBA" id="ARBA00023065"/>
    </source>
</evidence>
<evidence type="ECO:0000256" key="5">
    <source>
        <dbReference type="ARBA" id="ARBA00022826"/>
    </source>
</evidence>
<evidence type="ECO:0000256" key="10">
    <source>
        <dbReference type="ARBA" id="ARBA00023303"/>
    </source>
</evidence>
<dbReference type="InterPro" id="IPR013099">
    <property type="entry name" value="K_chnl_dom"/>
</dbReference>
<keyword evidence="2" id="KW-0813">Transport</keyword>
<dbReference type="PANTHER" id="PTHR10027:SF33">
    <property type="entry name" value="CALCIUM-ACTIVATED POTASSIUM CHANNEL SUBUNIT ALPHA-1-RELATED"/>
    <property type="match status" value="1"/>
</dbReference>
<dbReference type="GO" id="GO:0016020">
    <property type="term" value="C:membrane"/>
    <property type="evidence" value="ECO:0007669"/>
    <property type="project" value="UniProtKB-SubCell"/>
</dbReference>
<feature type="transmembrane region" description="Helical" evidence="11">
    <location>
        <begin position="155"/>
        <end position="173"/>
    </location>
</feature>
<organism evidence="15">
    <name type="scientific">Echinostoma caproni</name>
    <dbReference type="NCBI Taxonomy" id="27848"/>
    <lineage>
        <taxon>Eukaryota</taxon>
        <taxon>Metazoa</taxon>
        <taxon>Spiralia</taxon>
        <taxon>Lophotrochozoa</taxon>
        <taxon>Platyhelminthes</taxon>
        <taxon>Trematoda</taxon>
        <taxon>Digenea</taxon>
        <taxon>Plagiorchiida</taxon>
        <taxon>Echinostomata</taxon>
        <taxon>Echinostomatoidea</taxon>
        <taxon>Echinostomatidae</taxon>
        <taxon>Echinostoma</taxon>
    </lineage>
</organism>
<dbReference type="OrthoDB" id="10035564at2759"/>
<dbReference type="Pfam" id="PF07885">
    <property type="entry name" value="Ion_trans_2"/>
    <property type="match status" value="1"/>
</dbReference>
<dbReference type="WBParaSite" id="ECPE_0000811901-mRNA-1">
    <property type="protein sequence ID" value="ECPE_0000811901-mRNA-1"/>
    <property type="gene ID" value="ECPE_0000811901"/>
</dbReference>
<feature type="transmembrane region" description="Helical" evidence="11">
    <location>
        <begin position="16"/>
        <end position="36"/>
    </location>
</feature>
<evidence type="ECO:0000256" key="9">
    <source>
        <dbReference type="ARBA" id="ARBA00023136"/>
    </source>
</evidence>
<feature type="transmembrane region" description="Helical" evidence="11">
    <location>
        <begin position="216"/>
        <end position="234"/>
    </location>
</feature>
<evidence type="ECO:0000256" key="1">
    <source>
        <dbReference type="ARBA" id="ARBA00004141"/>
    </source>
</evidence>
<keyword evidence="5" id="KW-0631">Potassium channel</keyword>
<reference evidence="15" key="1">
    <citation type="submission" date="2016-06" db="UniProtKB">
        <authorList>
            <consortium name="WormBaseParasite"/>
        </authorList>
    </citation>
    <scope>IDENTIFICATION</scope>
</reference>
<sequence>MAVANASSLADCERNALLVFGSSTAILLTGALFIILGRFITLHQKQGDSDEDSLHELIRSRQMGWFPKQAERLLSGKPLCGKVLITASKNLLKTWFSLESLIDCYTIFPIMFAIVFGRYHYNFGFLYFTKINKITEAIVLLSLVDQERSIRKLKLISQLLAAWFTFAGIILLLERIGDFWEHREILRDLEFLDCIYFLLVTVATVGYGDIVCTSYLGRLVIIFVIVSALISITTHMSELYELFRCSKQYSGSFNNEYHPRHVVVCGEINYDSVSIFLNAFIHADRGRYDKNIMIVFLAE</sequence>
<gene>
    <name evidence="13" type="ORF">ECPE_LOCUS8098</name>
</gene>
<name>A0A183AMB2_9TREM</name>
<evidence type="ECO:0000256" key="11">
    <source>
        <dbReference type="SAM" id="Phobius"/>
    </source>
</evidence>
<evidence type="ECO:0000256" key="7">
    <source>
        <dbReference type="ARBA" id="ARBA00022989"/>
    </source>
</evidence>
<feature type="transmembrane region" description="Helical" evidence="11">
    <location>
        <begin position="101"/>
        <end position="121"/>
    </location>
</feature>
<evidence type="ECO:0000313" key="13">
    <source>
        <dbReference type="EMBL" id="VDP82757.1"/>
    </source>
</evidence>
<dbReference type="Gene3D" id="1.10.287.70">
    <property type="match status" value="1"/>
</dbReference>
<feature type="transmembrane region" description="Helical" evidence="11">
    <location>
        <begin position="194"/>
        <end position="210"/>
    </location>
</feature>
<feature type="domain" description="Potassium channel" evidence="12">
    <location>
        <begin position="160"/>
        <end position="240"/>
    </location>
</feature>
<keyword evidence="4 11" id="KW-0812">Transmembrane</keyword>